<feature type="domain" description="Reverse transcriptase Ty1/copia-type" evidence="3">
    <location>
        <begin position="67"/>
        <end position="294"/>
    </location>
</feature>
<dbReference type="Pfam" id="PF07727">
    <property type="entry name" value="RVT_2"/>
    <property type="match status" value="1"/>
</dbReference>
<reference evidence="4" key="2">
    <citation type="journal article" date="2024" name="Plant">
        <title>Genomic evolution and insights into agronomic trait innovations of Sesamum species.</title>
        <authorList>
            <person name="Miao H."/>
            <person name="Wang L."/>
            <person name="Qu L."/>
            <person name="Liu H."/>
            <person name="Sun Y."/>
            <person name="Le M."/>
            <person name="Wang Q."/>
            <person name="Wei S."/>
            <person name="Zheng Y."/>
            <person name="Lin W."/>
            <person name="Duan Y."/>
            <person name="Cao H."/>
            <person name="Xiong S."/>
            <person name="Wang X."/>
            <person name="Wei L."/>
            <person name="Li C."/>
            <person name="Ma Q."/>
            <person name="Ju M."/>
            <person name="Zhao R."/>
            <person name="Li G."/>
            <person name="Mu C."/>
            <person name="Tian Q."/>
            <person name="Mei H."/>
            <person name="Zhang T."/>
            <person name="Gao T."/>
            <person name="Zhang H."/>
        </authorList>
    </citation>
    <scope>NUCLEOTIDE SEQUENCE</scope>
    <source>
        <strain evidence="4">G02</strain>
    </source>
</reference>
<dbReference type="SUPFAM" id="SSF56672">
    <property type="entry name" value="DNA/RNA polymerases"/>
    <property type="match status" value="1"/>
</dbReference>
<feature type="signal peptide" evidence="2">
    <location>
        <begin position="1"/>
        <end position="17"/>
    </location>
</feature>
<feature type="chain" id="PRO_5043677218" evidence="2">
    <location>
        <begin position="18"/>
        <end position="328"/>
    </location>
</feature>
<dbReference type="InterPro" id="IPR043502">
    <property type="entry name" value="DNA/RNA_pol_sf"/>
</dbReference>
<protein>
    <submittedName>
        <fullName evidence="4">Retrovirus-related Pol polyprotein from transposon RE2</fullName>
    </submittedName>
</protein>
<keyword evidence="2" id="KW-0732">Signal</keyword>
<evidence type="ECO:0000256" key="1">
    <source>
        <dbReference type="SAM" id="MobiDB-lite"/>
    </source>
</evidence>
<dbReference type="AlphaFoldDB" id="A0AAW2LMK7"/>
<organism evidence="4">
    <name type="scientific">Sesamum radiatum</name>
    <name type="common">Black benniseed</name>
    <dbReference type="NCBI Taxonomy" id="300843"/>
    <lineage>
        <taxon>Eukaryota</taxon>
        <taxon>Viridiplantae</taxon>
        <taxon>Streptophyta</taxon>
        <taxon>Embryophyta</taxon>
        <taxon>Tracheophyta</taxon>
        <taxon>Spermatophyta</taxon>
        <taxon>Magnoliopsida</taxon>
        <taxon>eudicotyledons</taxon>
        <taxon>Gunneridae</taxon>
        <taxon>Pentapetalae</taxon>
        <taxon>asterids</taxon>
        <taxon>lamiids</taxon>
        <taxon>Lamiales</taxon>
        <taxon>Pedaliaceae</taxon>
        <taxon>Sesamum</taxon>
    </lineage>
</organism>
<comment type="caution">
    <text evidence="4">The sequence shown here is derived from an EMBL/GenBank/DDBJ whole genome shotgun (WGS) entry which is preliminary data.</text>
</comment>
<sequence>MELWSASIDFFLTLLDSFPLPIISLTADIDDYIPSPPPSENPATQSSPPSSTDTVRNPDSILPICRNRAIGYKWVYKVKLKDDGSVERYKARLVAKGYTQVEGVDYTDRLSPVAKSAMVRLFLANATAFKWPIDQIDINNAFLQGHLEEEIYMNAPEGYHVALGMSVNLSFRCMVKQASQLWNQEFTQSLDAYGFKQSKHDHCLFFKQMDFGFIGVLVYVDDVLIMEPTEDLISQVKVYLDNLFTIKDLGCGRYLLGLQIARSELGTSLTQKKYTMGIITDCGLLQAKSAATPLPQGLKLHSSTDAHFDDPEPYRRLVGRLLYLSSLP</sequence>
<evidence type="ECO:0000256" key="2">
    <source>
        <dbReference type="SAM" id="SignalP"/>
    </source>
</evidence>
<feature type="compositionally biased region" description="Polar residues" evidence="1">
    <location>
        <begin position="41"/>
        <end position="57"/>
    </location>
</feature>
<dbReference type="EMBL" id="JACGWJ010000024">
    <property type="protein sequence ID" value="KAL0319933.1"/>
    <property type="molecule type" value="Genomic_DNA"/>
</dbReference>
<reference evidence="4" key="1">
    <citation type="submission" date="2020-06" db="EMBL/GenBank/DDBJ databases">
        <authorList>
            <person name="Li T."/>
            <person name="Hu X."/>
            <person name="Zhang T."/>
            <person name="Song X."/>
            <person name="Zhang H."/>
            <person name="Dai N."/>
            <person name="Sheng W."/>
            <person name="Hou X."/>
            <person name="Wei L."/>
        </authorList>
    </citation>
    <scope>NUCLEOTIDE SEQUENCE</scope>
    <source>
        <strain evidence="4">G02</strain>
        <tissue evidence="4">Leaf</tissue>
    </source>
</reference>
<dbReference type="InterPro" id="IPR013103">
    <property type="entry name" value="RVT_2"/>
</dbReference>
<name>A0AAW2LMK7_SESRA</name>
<evidence type="ECO:0000313" key="4">
    <source>
        <dbReference type="EMBL" id="KAL0319933.1"/>
    </source>
</evidence>
<proteinExistence type="predicted"/>
<accession>A0AAW2LMK7</accession>
<evidence type="ECO:0000259" key="3">
    <source>
        <dbReference type="Pfam" id="PF07727"/>
    </source>
</evidence>
<gene>
    <name evidence="4" type="ORF">Sradi_5254800</name>
</gene>
<feature type="region of interest" description="Disordered" evidence="1">
    <location>
        <begin position="34"/>
        <end position="59"/>
    </location>
</feature>